<protein>
    <submittedName>
        <fullName evidence="1">Uncharacterized protein</fullName>
    </submittedName>
</protein>
<dbReference type="Proteomes" id="UP000439994">
    <property type="component" value="Unassembled WGS sequence"/>
</dbReference>
<gene>
    <name evidence="1" type="ORF">GNP35_11550</name>
</gene>
<evidence type="ECO:0000313" key="1">
    <source>
        <dbReference type="EMBL" id="MUH73060.1"/>
    </source>
</evidence>
<proteinExistence type="predicted"/>
<name>A0A6N8FDM0_9GAMM</name>
<dbReference type="RefSeq" id="WP_155696256.1">
    <property type="nucleotide sequence ID" value="NZ_WOCD01000005.1"/>
</dbReference>
<dbReference type="EMBL" id="WOCD01000005">
    <property type="protein sequence ID" value="MUH73060.1"/>
    <property type="molecule type" value="Genomic_DNA"/>
</dbReference>
<organism evidence="1 2">
    <name type="scientific">Psychrosphaera haliotis</name>
    <dbReference type="NCBI Taxonomy" id="555083"/>
    <lineage>
        <taxon>Bacteria</taxon>
        <taxon>Pseudomonadati</taxon>
        <taxon>Pseudomonadota</taxon>
        <taxon>Gammaproteobacteria</taxon>
        <taxon>Alteromonadales</taxon>
        <taxon>Pseudoalteromonadaceae</taxon>
        <taxon>Psychrosphaera</taxon>
    </lineage>
</organism>
<keyword evidence="2" id="KW-1185">Reference proteome</keyword>
<comment type="caution">
    <text evidence="1">The sequence shown here is derived from an EMBL/GenBank/DDBJ whole genome shotgun (WGS) entry which is preliminary data.</text>
</comment>
<dbReference type="AlphaFoldDB" id="A0A6N8FDM0"/>
<dbReference type="OrthoDB" id="6267605at2"/>
<evidence type="ECO:0000313" key="2">
    <source>
        <dbReference type="Proteomes" id="UP000439994"/>
    </source>
</evidence>
<accession>A0A6N8FDM0</accession>
<sequence length="107" mass="12511">MVKTHRFIHNKTDQLSYYANALLDGEIQDSEVDLYCWDTIEEWSQINAKEACLTPLESAFWYLLHQISFWSSSEIQTSEKLKNEMVSCISYLQGYGRFPDFCSGIRP</sequence>
<reference evidence="1 2" key="1">
    <citation type="submission" date="2019-11" db="EMBL/GenBank/DDBJ databases">
        <title>P. haliotis isolates from Z. marina roots.</title>
        <authorList>
            <person name="Cohen M."/>
            <person name="Jospin G."/>
            <person name="Eisen J.A."/>
            <person name="Coil D.A."/>
        </authorList>
    </citation>
    <scope>NUCLEOTIDE SEQUENCE [LARGE SCALE GENOMIC DNA]</scope>
    <source>
        <strain evidence="1 2">UCD-MCMsp1aY</strain>
    </source>
</reference>